<evidence type="ECO:0000256" key="4">
    <source>
        <dbReference type="ARBA" id="ARBA00022912"/>
    </source>
</evidence>
<feature type="domain" description="Tyrosine specific protein phosphatases" evidence="6">
    <location>
        <begin position="81"/>
        <end position="139"/>
    </location>
</feature>
<dbReference type="SMART" id="SM00195">
    <property type="entry name" value="DSPc"/>
    <property type="match status" value="1"/>
</dbReference>
<evidence type="ECO:0000256" key="1">
    <source>
        <dbReference type="ARBA" id="ARBA00008601"/>
    </source>
</evidence>
<dbReference type="GO" id="GO:0008330">
    <property type="term" value="F:protein tyrosine/threonine phosphatase activity"/>
    <property type="evidence" value="ECO:0007669"/>
    <property type="project" value="TreeGrafter"/>
</dbReference>
<dbReference type="Proteomes" id="UP001287356">
    <property type="component" value="Unassembled WGS sequence"/>
</dbReference>
<keyword evidence="4" id="KW-0904">Protein phosphatase</keyword>
<evidence type="ECO:0000256" key="3">
    <source>
        <dbReference type="ARBA" id="ARBA00022801"/>
    </source>
</evidence>
<name>A0AAE0K0R1_9PEZI</name>
<keyword evidence="3" id="KW-0378">Hydrolase</keyword>
<dbReference type="GO" id="GO:0005737">
    <property type="term" value="C:cytoplasm"/>
    <property type="evidence" value="ECO:0007669"/>
    <property type="project" value="TreeGrafter"/>
</dbReference>
<keyword evidence="8" id="KW-1185">Reference proteome</keyword>
<dbReference type="CDD" id="cd14498">
    <property type="entry name" value="DSP"/>
    <property type="match status" value="1"/>
</dbReference>
<gene>
    <name evidence="7" type="ORF">B0T24DRAFT_581787</name>
</gene>
<evidence type="ECO:0000259" key="5">
    <source>
        <dbReference type="PROSITE" id="PS50054"/>
    </source>
</evidence>
<dbReference type="SUPFAM" id="SSF52799">
    <property type="entry name" value="(Phosphotyrosine protein) phosphatases II"/>
    <property type="match status" value="1"/>
</dbReference>
<dbReference type="Pfam" id="PF00782">
    <property type="entry name" value="DSPc"/>
    <property type="match status" value="1"/>
</dbReference>
<dbReference type="PANTHER" id="PTHR10159:SF519">
    <property type="entry name" value="DUAL SPECIFICITY PROTEIN PHOSPHATASE MPK3"/>
    <property type="match status" value="1"/>
</dbReference>
<dbReference type="AlphaFoldDB" id="A0AAE0K0R1"/>
<comment type="similarity">
    <text evidence="1">Belongs to the protein-tyrosine phosphatase family. Non-receptor class dual specificity subfamily.</text>
</comment>
<evidence type="ECO:0000256" key="2">
    <source>
        <dbReference type="ARBA" id="ARBA00013064"/>
    </source>
</evidence>
<dbReference type="InterPro" id="IPR020422">
    <property type="entry name" value="TYR_PHOSPHATASE_DUAL_dom"/>
</dbReference>
<dbReference type="GO" id="GO:0033550">
    <property type="term" value="F:MAP kinase tyrosine phosphatase activity"/>
    <property type="evidence" value="ECO:0007669"/>
    <property type="project" value="TreeGrafter"/>
</dbReference>
<dbReference type="PANTHER" id="PTHR10159">
    <property type="entry name" value="DUAL SPECIFICITY PROTEIN PHOSPHATASE"/>
    <property type="match status" value="1"/>
</dbReference>
<dbReference type="GO" id="GO:0017017">
    <property type="term" value="F:MAP kinase tyrosine/serine/threonine phosphatase activity"/>
    <property type="evidence" value="ECO:0007669"/>
    <property type="project" value="TreeGrafter"/>
</dbReference>
<reference evidence="7" key="2">
    <citation type="submission" date="2023-06" db="EMBL/GenBank/DDBJ databases">
        <authorList>
            <consortium name="Lawrence Berkeley National Laboratory"/>
            <person name="Haridas S."/>
            <person name="Hensen N."/>
            <person name="Bonometti L."/>
            <person name="Westerberg I."/>
            <person name="Brannstrom I.O."/>
            <person name="Guillou S."/>
            <person name="Cros-Aarteil S."/>
            <person name="Calhoun S."/>
            <person name="Kuo A."/>
            <person name="Mondo S."/>
            <person name="Pangilinan J."/>
            <person name="Riley R."/>
            <person name="Labutti K."/>
            <person name="Andreopoulos B."/>
            <person name="Lipzen A."/>
            <person name="Chen C."/>
            <person name="Yanf M."/>
            <person name="Daum C."/>
            <person name="Ng V."/>
            <person name="Clum A."/>
            <person name="Steindorff A."/>
            <person name="Ohm R."/>
            <person name="Martin F."/>
            <person name="Silar P."/>
            <person name="Natvig D."/>
            <person name="Lalanne C."/>
            <person name="Gautier V."/>
            <person name="Ament-Velasquez S.L."/>
            <person name="Kruys A."/>
            <person name="Hutchinson M.I."/>
            <person name="Powell A.J."/>
            <person name="Barry K."/>
            <person name="Miller A.N."/>
            <person name="Grigoriev I.V."/>
            <person name="Debuchy R."/>
            <person name="Gladieux P."/>
            <person name="Thoren M.H."/>
            <person name="Johannesson H."/>
        </authorList>
    </citation>
    <scope>NUCLEOTIDE SEQUENCE</scope>
    <source>
        <strain evidence="7">CBS 958.72</strain>
    </source>
</reference>
<reference evidence="7" key="1">
    <citation type="journal article" date="2023" name="Mol. Phylogenet. Evol.">
        <title>Genome-scale phylogeny and comparative genomics of the fungal order Sordariales.</title>
        <authorList>
            <person name="Hensen N."/>
            <person name="Bonometti L."/>
            <person name="Westerberg I."/>
            <person name="Brannstrom I.O."/>
            <person name="Guillou S."/>
            <person name="Cros-Aarteil S."/>
            <person name="Calhoun S."/>
            <person name="Haridas S."/>
            <person name="Kuo A."/>
            <person name="Mondo S."/>
            <person name="Pangilinan J."/>
            <person name="Riley R."/>
            <person name="LaButti K."/>
            <person name="Andreopoulos B."/>
            <person name="Lipzen A."/>
            <person name="Chen C."/>
            <person name="Yan M."/>
            <person name="Daum C."/>
            <person name="Ng V."/>
            <person name="Clum A."/>
            <person name="Steindorff A."/>
            <person name="Ohm R.A."/>
            <person name="Martin F."/>
            <person name="Silar P."/>
            <person name="Natvig D.O."/>
            <person name="Lalanne C."/>
            <person name="Gautier V."/>
            <person name="Ament-Velasquez S.L."/>
            <person name="Kruys A."/>
            <person name="Hutchinson M.I."/>
            <person name="Powell A.J."/>
            <person name="Barry K."/>
            <person name="Miller A.N."/>
            <person name="Grigoriev I.V."/>
            <person name="Debuchy R."/>
            <person name="Gladieux P."/>
            <person name="Hiltunen Thoren M."/>
            <person name="Johannesson H."/>
        </authorList>
    </citation>
    <scope>NUCLEOTIDE SEQUENCE</scope>
    <source>
        <strain evidence="7">CBS 958.72</strain>
    </source>
</reference>
<dbReference type="InterPro" id="IPR000387">
    <property type="entry name" value="Tyr_Pase_dom"/>
</dbReference>
<feature type="domain" description="Tyrosine-protein phosphatase" evidence="5">
    <location>
        <begin position="19"/>
        <end position="161"/>
    </location>
</feature>
<comment type="caution">
    <text evidence="7">The sequence shown here is derived from an EMBL/GenBank/DDBJ whole genome shotgun (WGS) entry which is preliminary data.</text>
</comment>
<dbReference type="InterPro" id="IPR000340">
    <property type="entry name" value="Dual-sp_phosphatase_cat-dom"/>
</dbReference>
<organism evidence="7 8">
    <name type="scientific">Lasiosphaeria ovina</name>
    <dbReference type="NCBI Taxonomy" id="92902"/>
    <lineage>
        <taxon>Eukaryota</taxon>
        <taxon>Fungi</taxon>
        <taxon>Dikarya</taxon>
        <taxon>Ascomycota</taxon>
        <taxon>Pezizomycotina</taxon>
        <taxon>Sordariomycetes</taxon>
        <taxon>Sordariomycetidae</taxon>
        <taxon>Sordariales</taxon>
        <taxon>Lasiosphaeriaceae</taxon>
        <taxon>Lasiosphaeria</taxon>
    </lineage>
</organism>
<dbReference type="EMBL" id="JAULSN010000007">
    <property type="protein sequence ID" value="KAK3367216.1"/>
    <property type="molecule type" value="Genomic_DNA"/>
</dbReference>
<dbReference type="GO" id="GO:0043409">
    <property type="term" value="P:negative regulation of MAPK cascade"/>
    <property type="evidence" value="ECO:0007669"/>
    <property type="project" value="TreeGrafter"/>
</dbReference>
<sequence>MGKRKKPAASGSSAAGSKPPSACIVPDLLYLGPVSATANTGFLQRSGITHVVSIGKLPATVTEGISYERLSLADDEAAALADVAARACAVIDAAAASGGRVLVHCSAAISRSPAVVSAYLMRSRGMTLRQSLETLVHARDAVSPNPGFMRQLAEMEKELFDGRSSFDVSDVVPQTRLMNYLL</sequence>
<evidence type="ECO:0000259" key="6">
    <source>
        <dbReference type="PROSITE" id="PS50056"/>
    </source>
</evidence>
<dbReference type="PROSITE" id="PS50056">
    <property type="entry name" value="TYR_PHOSPHATASE_2"/>
    <property type="match status" value="1"/>
</dbReference>
<evidence type="ECO:0000313" key="7">
    <source>
        <dbReference type="EMBL" id="KAK3367216.1"/>
    </source>
</evidence>
<proteinExistence type="inferred from homology"/>
<dbReference type="EC" id="3.1.3.48" evidence="2"/>
<dbReference type="InterPro" id="IPR029021">
    <property type="entry name" value="Prot-tyrosine_phosphatase-like"/>
</dbReference>
<evidence type="ECO:0000313" key="8">
    <source>
        <dbReference type="Proteomes" id="UP001287356"/>
    </source>
</evidence>
<dbReference type="Gene3D" id="3.90.190.10">
    <property type="entry name" value="Protein tyrosine phosphatase superfamily"/>
    <property type="match status" value="1"/>
</dbReference>
<protein>
    <recommendedName>
        <fullName evidence="2">protein-tyrosine-phosphatase</fullName>
        <ecNumber evidence="2">3.1.3.48</ecNumber>
    </recommendedName>
</protein>
<accession>A0AAE0K0R1</accession>
<dbReference type="PROSITE" id="PS50054">
    <property type="entry name" value="TYR_PHOSPHATASE_DUAL"/>
    <property type="match status" value="1"/>
</dbReference>